<dbReference type="AlphaFoldDB" id="W8RR10"/>
<reference evidence="1 2" key="1">
    <citation type="submission" date="2013-03" db="EMBL/GenBank/DDBJ databases">
        <authorList>
            <person name="Fiebig A."/>
            <person name="Goeker M."/>
            <person name="Klenk H.-P.P."/>
        </authorList>
    </citation>
    <scope>NUCLEOTIDE SEQUENCE [LARGE SCALE GENOMIC DNA]</scope>
    <source>
        <strain evidence="2">DSM 19469</strain>
    </source>
</reference>
<sequence length="38" mass="4353">MRFSDGRIGLRDDYTDFRAELVGFGADNEAVFARLLEE</sequence>
<gene>
    <name evidence="1" type="ORF">roselon_01106</name>
</gene>
<accession>W8RR10</accession>
<evidence type="ECO:0000313" key="2">
    <source>
        <dbReference type="Proteomes" id="UP000019593"/>
    </source>
</evidence>
<evidence type="ECO:0000313" key="1">
    <source>
        <dbReference type="EMBL" id="AHM03503.1"/>
    </source>
</evidence>
<name>W8RR10_9RHOB</name>
<dbReference type="STRING" id="1294273.roselon_01106"/>
<dbReference type="Proteomes" id="UP000019593">
    <property type="component" value="Chromosome"/>
</dbReference>
<protein>
    <submittedName>
        <fullName evidence="1">Uncharacterized protein</fullName>
    </submittedName>
</protein>
<dbReference type="HOGENOM" id="CLU_3332482_0_0_5"/>
<proteinExistence type="predicted"/>
<dbReference type="EMBL" id="CP004372">
    <property type="protein sequence ID" value="AHM03503.1"/>
    <property type="molecule type" value="Genomic_DNA"/>
</dbReference>
<dbReference type="KEGG" id="red:roselon_01106"/>
<organism evidence="1 2">
    <name type="scientific">Roseicyclus elongatus DSM 19469</name>
    <dbReference type="NCBI Taxonomy" id="1294273"/>
    <lineage>
        <taxon>Bacteria</taxon>
        <taxon>Pseudomonadati</taxon>
        <taxon>Pseudomonadota</taxon>
        <taxon>Alphaproteobacteria</taxon>
        <taxon>Rhodobacterales</taxon>
        <taxon>Roseobacteraceae</taxon>
        <taxon>Roseicyclus</taxon>
    </lineage>
</organism>
<keyword evidence="2" id="KW-1185">Reference proteome</keyword>